<dbReference type="RefSeq" id="WP_161017027.1">
    <property type="nucleotide sequence ID" value="NZ_WWCK01000011.1"/>
</dbReference>
<dbReference type="Pfam" id="PF05489">
    <property type="entry name" value="Phage_tail_X"/>
    <property type="match status" value="1"/>
</dbReference>
<organism evidence="1 2">
    <name type="scientific">Duganella rivi</name>
    <dbReference type="NCBI Taxonomy" id="2666083"/>
    <lineage>
        <taxon>Bacteria</taxon>
        <taxon>Pseudomonadati</taxon>
        <taxon>Pseudomonadota</taxon>
        <taxon>Betaproteobacteria</taxon>
        <taxon>Burkholderiales</taxon>
        <taxon>Oxalobacteraceae</taxon>
        <taxon>Telluria group</taxon>
        <taxon>Duganella</taxon>
    </lineage>
</organism>
<comment type="caution">
    <text evidence="1">The sequence shown here is derived from an EMBL/GenBank/DDBJ whole genome shotgun (WGS) entry which is preliminary data.</text>
</comment>
<dbReference type="Proteomes" id="UP000450012">
    <property type="component" value="Unassembled WGS sequence"/>
</dbReference>
<sequence>MRVTTQQGDTVDLLCWRHRKQTAGIVEATLELNPGLADYGPVLPHGLVVELPDPQTAKPKTNLINLWD</sequence>
<protein>
    <submittedName>
        <fullName evidence="1">Phage tail protein</fullName>
    </submittedName>
</protein>
<evidence type="ECO:0000313" key="1">
    <source>
        <dbReference type="EMBL" id="MYM70525.1"/>
    </source>
</evidence>
<evidence type="ECO:0000313" key="2">
    <source>
        <dbReference type="Proteomes" id="UP000450012"/>
    </source>
</evidence>
<accession>A0A7X4KER2</accession>
<keyword evidence="2" id="KW-1185">Reference proteome</keyword>
<dbReference type="EMBL" id="WWCK01000011">
    <property type="protein sequence ID" value="MYM70525.1"/>
    <property type="molecule type" value="Genomic_DNA"/>
</dbReference>
<reference evidence="1 2" key="1">
    <citation type="submission" date="2019-12" db="EMBL/GenBank/DDBJ databases">
        <title>Novel species isolated from a subtropical stream in China.</title>
        <authorList>
            <person name="Lu H."/>
        </authorList>
    </citation>
    <scope>NUCLEOTIDE SEQUENCE [LARGE SCALE GENOMIC DNA]</scope>
    <source>
        <strain evidence="1 2">FT55W</strain>
    </source>
</reference>
<proteinExistence type="predicted"/>
<dbReference type="AlphaFoldDB" id="A0A7X4KER2"/>
<name>A0A7X4KER2_9BURK</name>
<gene>
    <name evidence="1" type="ORF">GTP45_27485</name>
</gene>
<dbReference type="InterPro" id="IPR008861">
    <property type="entry name" value="GpX-like"/>
</dbReference>